<feature type="region of interest" description="Disordered" evidence="6">
    <location>
        <begin position="45"/>
        <end position="67"/>
    </location>
</feature>
<feature type="compositionally biased region" description="Basic residues" evidence="6">
    <location>
        <begin position="164"/>
        <end position="173"/>
    </location>
</feature>
<name>A0AAN8WW33_HALRR</name>
<keyword evidence="5" id="KW-0175">Coiled coil</keyword>
<evidence type="ECO:0000256" key="1">
    <source>
        <dbReference type="ARBA" id="ARBA00022723"/>
    </source>
</evidence>
<dbReference type="InterPro" id="IPR002893">
    <property type="entry name" value="Znf_MYND"/>
</dbReference>
<evidence type="ECO:0000256" key="2">
    <source>
        <dbReference type="ARBA" id="ARBA00022771"/>
    </source>
</evidence>
<accession>A0AAN8WW33</accession>
<keyword evidence="2 4" id="KW-0863">Zinc-finger</keyword>
<feature type="coiled-coil region" evidence="5">
    <location>
        <begin position="491"/>
        <end position="539"/>
    </location>
</feature>
<evidence type="ECO:0000256" key="5">
    <source>
        <dbReference type="SAM" id="Coils"/>
    </source>
</evidence>
<sequence>MGGSFKPTGDMNDKMLDSSFPHSGKQIMSVKTFLQEIEGLRRAYAQPSGKRGGPMLPNVLVHRDTPKDIQRKQRALKRSSAFHRKSGIDEFPMKYKDFMDSAPESADFSPLSLQSQNSNGNMSELSDWLSDADSLPNLSEDEDPSYTNRFFKKKTSCPLQGQGRGKKRGRPPKLKIGESIKKPCYNSGDGRLMKSARKNCLQKLKMYSNGRKDKRPRKASDENVTFRTVSHRKALAECSHISTLESLQPNTSSHYRTTQIAQLKPFAKSPKDVEKSPDPMNTLNTIYRTSKDHEVTKDPEEFRQVLKNRLATFPLKYSDAHNVNDKRKSCTDSMALDDSIDLDGNSSHETIPYDDVQPNITTSNKKMKTVIKEGNHYTEAAIVSEMVMPDITASNKKMKAVIHEGNYPQLPVATSPINFQESLIDTTDTEAAIVIEKVAGGVHDAFDSPERDVSQEVDPTLTPSNITSHLKQEKLKLQENEDRRDIVILRMKHLQDSIDDLKVELANFEHEKVTLDKDIENLTSKIKQSESLLKKHSELAKGLLEDDGTSDDIVPQNITHQEPSQQTLRQTMTKAINVIPAASMSKFGMTNPVKEVSVSDTQDRVDSSILEARLRLSNTTGYNDGKSLSIQQSIGSSDASRNSLGTGPASVFGPCGNFNKDGHKGSNLNSPGPLAPPYPSPSYQQTVRFRTVPKSRHCQGQSQMQTQISAVSNLQLLGSQMVPGTKSQPVQSYCPIRPRYHDNLSHSTPNELEQPQQQSQPQQQHNKLPADIPLFQQQSQQHPLHPQSQMPHQHPQVLQLPQIQAHPHMAGSYLQQQVAVNSLSQEKQQQEQQCQQLYFITSNNNLIQNSNLPSVNQQQSSVVFLPKSDNQQMVIFNPVSSSVGPTDASSLSSSVVTTAGNVTFTTTTANIGAKTNLAGSSRGQSSLSKSMVSNCYPVPNSKQKECLLEEPQLIPSSQSTSRVSVSYPVQPSHSKTLIPTTHLMVPSQPSVNPVKTQVKARTSNMGQSAVLQSVSHMSQDASRSPALAMLISNEETVPSPEPEKSCFLCGAPYSFVCCNNILYCSQKCKEKDWSRHQCECINKR</sequence>
<evidence type="ECO:0000256" key="3">
    <source>
        <dbReference type="ARBA" id="ARBA00022833"/>
    </source>
</evidence>
<dbReference type="GO" id="GO:0008270">
    <property type="term" value="F:zinc ion binding"/>
    <property type="evidence" value="ECO:0007669"/>
    <property type="project" value="UniProtKB-KW"/>
</dbReference>
<feature type="domain" description="MYND-type" evidence="7">
    <location>
        <begin position="1046"/>
        <end position="1080"/>
    </location>
</feature>
<feature type="region of interest" description="Disordered" evidence="6">
    <location>
        <begin position="650"/>
        <end position="684"/>
    </location>
</feature>
<feature type="region of interest" description="Disordered" evidence="6">
    <location>
        <begin position="1"/>
        <end position="22"/>
    </location>
</feature>
<keyword evidence="3" id="KW-0862">Zinc</keyword>
<organism evidence="8 9">
    <name type="scientific">Halocaridina rubra</name>
    <name type="common">Hawaiian red shrimp</name>
    <dbReference type="NCBI Taxonomy" id="373956"/>
    <lineage>
        <taxon>Eukaryota</taxon>
        <taxon>Metazoa</taxon>
        <taxon>Ecdysozoa</taxon>
        <taxon>Arthropoda</taxon>
        <taxon>Crustacea</taxon>
        <taxon>Multicrustacea</taxon>
        <taxon>Malacostraca</taxon>
        <taxon>Eumalacostraca</taxon>
        <taxon>Eucarida</taxon>
        <taxon>Decapoda</taxon>
        <taxon>Pleocyemata</taxon>
        <taxon>Caridea</taxon>
        <taxon>Atyoidea</taxon>
        <taxon>Atyidae</taxon>
        <taxon>Halocaridina</taxon>
    </lineage>
</organism>
<feature type="compositionally biased region" description="Low complexity" evidence="6">
    <location>
        <begin position="754"/>
        <end position="764"/>
    </location>
</feature>
<proteinExistence type="predicted"/>
<keyword evidence="1" id="KW-0479">Metal-binding</keyword>
<dbReference type="PROSITE" id="PS01360">
    <property type="entry name" value="ZF_MYND_1"/>
    <property type="match status" value="1"/>
</dbReference>
<feature type="region of interest" description="Disordered" evidence="6">
    <location>
        <begin position="103"/>
        <end position="190"/>
    </location>
</feature>
<feature type="region of interest" description="Disordered" evidence="6">
    <location>
        <begin position="206"/>
        <end position="226"/>
    </location>
</feature>
<dbReference type="EMBL" id="JAXCGZ010013212">
    <property type="protein sequence ID" value="KAK7073380.1"/>
    <property type="molecule type" value="Genomic_DNA"/>
</dbReference>
<gene>
    <name evidence="8" type="ORF">SK128_016710</name>
</gene>
<dbReference type="AlphaFoldDB" id="A0AAN8WW33"/>
<dbReference type="Gene3D" id="6.10.140.2220">
    <property type="match status" value="1"/>
</dbReference>
<reference evidence="8 9" key="1">
    <citation type="submission" date="2023-11" db="EMBL/GenBank/DDBJ databases">
        <title>Halocaridina rubra genome assembly.</title>
        <authorList>
            <person name="Smith C."/>
        </authorList>
    </citation>
    <scope>NUCLEOTIDE SEQUENCE [LARGE SCALE GENOMIC DNA]</scope>
    <source>
        <strain evidence="8">EP-1</strain>
        <tissue evidence="8">Whole</tissue>
    </source>
</reference>
<evidence type="ECO:0000259" key="7">
    <source>
        <dbReference type="PROSITE" id="PS50865"/>
    </source>
</evidence>
<evidence type="ECO:0000256" key="4">
    <source>
        <dbReference type="PROSITE-ProRule" id="PRU00134"/>
    </source>
</evidence>
<dbReference type="SUPFAM" id="SSF144232">
    <property type="entry name" value="HIT/MYND zinc finger-like"/>
    <property type="match status" value="1"/>
</dbReference>
<feature type="compositionally biased region" description="Polar residues" evidence="6">
    <location>
        <begin position="111"/>
        <end position="124"/>
    </location>
</feature>
<comment type="caution">
    <text evidence="8">The sequence shown here is derived from an EMBL/GenBank/DDBJ whole genome shotgun (WGS) entry which is preliminary data.</text>
</comment>
<protein>
    <recommendedName>
        <fullName evidence="7">MYND-type domain-containing protein</fullName>
    </recommendedName>
</protein>
<dbReference type="Proteomes" id="UP001381693">
    <property type="component" value="Unassembled WGS sequence"/>
</dbReference>
<evidence type="ECO:0000313" key="8">
    <source>
        <dbReference type="EMBL" id="KAK7073380.1"/>
    </source>
</evidence>
<evidence type="ECO:0000256" key="6">
    <source>
        <dbReference type="SAM" id="MobiDB-lite"/>
    </source>
</evidence>
<dbReference type="PROSITE" id="PS50865">
    <property type="entry name" value="ZF_MYND_2"/>
    <property type="match status" value="1"/>
</dbReference>
<evidence type="ECO:0000313" key="9">
    <source>
        <dbReference type="Proteomes" id="UP001381693"/>
    </source>
</evidence>
<keyword evidence="9" id="KW-1185">Reference proteome</keyword>
<feature type="region of interest" description="Disordered" evidence="6">
    <location>
        <begin position="722"/>
        <end position="766"/>
    </location>
</feature>